<dbReference type="EMBL" id="NBSK02000002">
    <property type="protein sequence ID" value="KAJ0220080.1"/>
    <property type="molecule type" value="Genomic_DNA"/>
</dbReference>
<name>A0A9R1WCT6_LACSA</name>
<dbReference type="AlphaFoldDB" id="A0A9R1WCT6"/>
<evidence type="ECO:0000313" key="2">
    <source>
        <dbReference type="Proteomes" id="UP000235145"/>
    </source>
</evidence>
<dbReference type="Proteomes" id="UP000235145">
    <property type="component" value="Unassembled WGS sequence"/>
</dbReference>
<keyword evidence="2" id="KW-1185">Reference proteome</keyword>
<gene>
    <name evidence="1" type="ORF">LSAT_V11C200087700</name>
</gene>
<organism evidence="1 2">
    <name type="scientific">Lactuca sativa</name>
    <name type="common">Garden lettuce</name>
    <dbReference type="NCBI Taxonomy" id="4236"/>
    <lineage>
        <taxon>Eukaryota</taxon>
        <taxon>Viridiplantae</taxon>
        <taxon>Streptophyta</taxon>
        <taxon>Embryophyta</taxon>
        <taxon>Tracheophyta</taxon>
        <taxon>Spermatophyta</taxon>
        <taxon>Magnoliopsida</taxon>
        <taxon>eudicotyledons</taxon>
        <taxon>Gunneridae</taxon>
        <taxon>Pentapetalae</taxon>
        <taxon>asterids</taxon>
        <taxon>campanulids</taxon>
        <taxon>Asterales</taxon>
        <taxon>Asteraceae</taxon>
        <taxon>Cichorioideae</taxon>
        <taxon>Cichorieae</taxon>
        <taxon>Lactucinae</taxon>
        <taxon>Lactuca</taxon>
    </lineage>
</organism>
<proteinExistence type="predicted"/>
<accession>A0A9R1WCT6</accession>
<protein>
    <submittedName>
        <fullName evidence="1">Uncharacterized protein</fullName>
    </submittedName>
</protein>
<comment type="caution">
    <text evidence="1">The sequence shown here is derived from an EMBL/GenBank/DDBJ whole genome shotgun (WGS) entry which is preliminary data.</text>
</comment>
<sequence length="135" mass="15128">MTSKSAKSIIALSRDAQKVPITINGGINDVTLELKEKRILQSKLRKLSIGGSTNPLVFWYARLIKADMSKLGIAFLRVWEMAIVRYTLFSCNVGIPGTEILTLQYIDVVFHVPFPTEYEQSDDAMVVLPPLTDKQ</sequence>
<evidence type="ECO:0000313" key="1">
    <source>
        <dbReference type="EMBL" id="KAJ0220080.1"/>
    </source>
</evidence>
<reference evidence="1 2" key="1">
    <citation type="journal article" date="2017" name="Nat. Commun.">
        <title>Genome assembly with in vitro proximity ligation data and whole-genome triplication in lettuce.</title>
        <authorList>
            <person name="Reyes-Chin-Wo S."/>
            <person name="Wang Z."/>
            <person name="Yang X."/>
            <person name="Kozik A."/>
            <person name="Arikit S."/>
            <person name="Song C."/>
            <person name="Xia L."/>
            <person name="Froenicke L."/>
            <person name="Lavelle D.O."/>
            <person name="Truco M.J."/>
            <person name="Xia R."/>
            <person name="Zhu S."/>
            <person name="Xu C."/>
            <person name="Xu H."/>
            <person name="Xu X."/>
            <person name="Cox K."/>
            <person name="Korf I."/>
            <person name="Meyers B.C."/>
            <person name="Michelmore R.W."/>
        </authorList>
    </citation>
    <scope>NUCLEOTIDE SEQUENCE [LARGE SCALE GENOMIC DNA]</scope>
    <source>
        <strain evidence="2">cv. Salinas</strain>
        <tissue evidence="1">Seedlings</tissue>
    </source>
</reference>